<comment type="caution">
    <text evidence="3">The sequence shown here is derived from an EMBL/GenBank/DDBJ whole genome shotgun (WGS) entry which is preliminary data.</text>
</comment>
<feature type="compositionally biased region" description="Basic residues" evidence="2">
    <location>
        <begin position="146"/>
        <end position="157"/>
    </location>
</feature>
<evidence type="ECO:0000313" key="3">
    <source>
        <dbReference type="EMBL" id="CAJ1394095.1"/>
    </source>
</evidence>
<feature type="compositionally biased region" description="Basic and acidic residues" evidence="2">
    <location>
        <begin position="895"/>
        <end position="910"/>
    </location>
</feature>
<feature type="compositionally biased region" description="Basic and acidic residues" evidence="2">
    <location>
        <begin position="877"/>
        <end position="888"/>
    </location>
</feature>
<feature type="compositionally biased region" description="Low complexity" evidence="2">
    <location>
        <begin position="606"/>
        <end position="620"/>
    </location>
</feature>
<feature type="compositionally biased region" description="Low complexity" evidence="2">
    <location>
        <begin position="115"/>
        <end position="126"/>
    </location>
</feature>
<feature type="region of interest" description="Disordered" evidence="2">
    <location>
        <begin position="560"/>
        <end position="647"/>
    </location>
</feature>
<proteinExistence type="predicted"/>
<keyword evidence="4" id="KW-1185">Reference proteome</keyword>
<protein>
    <submittedName>
        <fullName evidence="3">Uncharacterized protein</fullName>
    </submittedName>
</protein>
<feature type="compositionally biased region" description="Basic and acidic residues" evidence="2">
    <location>
        <begin position="1049"/>
        <end position="1058"/>
    </location>
</feature>
<organism evidence="3 4">
    <name type="scientific">Effrenium voratum</name>
    <dbReference type="NCBI Taxonomy" id="2562239"/>
    <lineage>
        <taxon>Eukaryota</taxon>
        <taxon>Sar</taxon>
        <taxon>Alveolata</taxon>
        <taxon>Dinophyceae</taxon>
        <taxon>Suessiales</taxon>
        <taxon>Symbiodiniaceae</taxon>
        <taxon>Effrenium</taxon>
    </lineage>
</organism>
<feature type="compositionally biased region" description="Basic and acidic residues" evidence="2">
    <location>
        <begin position="623"/>
        <end position="641"/>
    </location>
</feature>
<reference evidence="3" key="1">
    <citation type="submission" date="2023-08" db="EMBL/GenBank/DDBJ databases">
        <authorList>
            <person name="Chen Y."/>
            <person name="Shah S."/>
            <person name="Dougan E. K."/>
            <person name="Thang M."/>
            <person name="Chan C."/>
        </authorList>
    </citation>
    <scope>NUCLEOTIDE SEQUENCE</scope>
</reference>
<feature type="region of interest" description="Disordered" evidence="2">
    <location>
        <begin position="870"/>
        <end position="919"/>
    </location>
</feature>
<gene>
    <name evidence="3" type="ORF">EVOR1521_LOCUS18830</name>
</gene>
<feature type="region of interest" description="Disordered" evidence="2">
    <location>
        <begin position="1009"/>
        <end position="1058"/>
    </location>
</feature>
<sequence length="1694" mass="184405">MGQSFRPGGTGCGQRRRAPGGAGAGAAAPRGGGLAAAGGGGLGWPRFPRPRGLGLPGGDVPRLRAGAVVSRGGLALLRGHQPRLPGAFCVLRRLRGLHCRVPSAGSGHQPAFPSRPGLAPGARGGAEPLLRRPRCLAGRAARRRLRRRRLRRRRGRGAQRADGGGGEAPATAEEEAGGVRGAGGARESPEWRQLLLEQLLQEGLPQEVCDRLEVDFSDSAPGLLAELRGDDAALEAVQVPVVLIHQGVQSESVDATHRDAARCDRAVVSASVVSAMAQLRREWREQWAGHVEELSQSCNQSFQQHEERLRFLDRQGAELRQNLKALDAKVRLQIAQHMAKDPSEVTASAEAAAASVAKRLAEAARRDLEPAVRGVEKDVGKLRHQVSQVNRDLDSLSRAAAVARTGAMDASARTLRSYLVEALVKPPLEEAQELALRLLSQALDAAALLSAHALAPSTTLTAPPAELFAKYETAAETRRLVAQLLADRVGDSSRDRPAADAALALTQSAPWAPTAAPKAAAKAVLPPAPREEREIGVTLAERWHLSKLVSLAKDALAAEPQSVGGGGHPVAMSMHIMPNNAAGPVTDILGAATEGEGTSQQDSDEGSSATSSEGEADAGSVTSEERSKDGNRRRSSRESEIWKPAMPRKHIPHALGIKRKVEDLPDINTLYEPRELAQLFKCMDAYVHLVLPPGHTHAHTPDMFLAAMLASLNAPSPGRPMTPSNDVGGAGAGYLRDKEGPLVLRPIFCRFLLASKLCGSRDSPHRYQDCVAAFDAHASRYEAFFGMPRNLLLRVLSGIVLPPGCEASLMASAFDVKRQLPQQVRRFLDHHLRAATGHCEARQKALDDSIARLPWVESLVWVDPATLPKVDEEGEEKEEKEKDKEASPPRRRGRLERQDSTRFGQDELGKAPEATLRLPPGLWPPLPPRYVISERGLQQWKDGIRQWEEEVNQQSASTLRALYENTARVVLGELLSSQLLEPEVLHFTSRFLPLFTRIFDEYADEHSADLYPEAGSNSDTGDEGESRGESSRGFNLRSPKGHGPMLMPGEEKTLKPREGPPDLMSFNAFFSFCAEFELFPGHASFDELKQIYDSAETAQELTLDAPEVPRRRTTASASAALASQLPQVDIEFLNKPLWEMSDMELLITFFFAALEQWRGPGEMVSLHLLSGEAAVVGGLADSARVWELQTRAERLLRRRLKGLALKGRLLEANSSLQEAGVFHGSELSAFVEGPQMQRTSGAFALLRADGGVVTWGRACPRDGLGHRGVVAQVQATPLGAFAAIHRAGGVSTWGTGGGADCSQVRAQLRDVRRLESRFLRLADLVAQRMPWSLEELEEGGNSAPQRFPEKRARRSAIAPKEDTSVPPSPMSVPERRRLLVRQETHTELKVKEEKKKEGRLEEKKERKEKGLTVTVKEERNPTVQLPPWLTLSASELLEIASPPGQAPLLSTKELQQCFRMLLKDSRPNPEIAVYQLDKVLSKAKAAYDHASVGDCFMLKPDSVLSASERVTRQFLQALDERLSERAARGGSYKIEGIFGDAAEVTPSMFIRKAISIALSPDMIPAEKDLAMNLAQIGGAPNGNMSRPMAFRVLALAREYKRRQRVQNMKARSALLAQQSLRSAWCPEGSRPSSRRGPLHPPQLRKAFRVAAFVECLVKLALHRAVGAATWGAHLVEVHLAAELPGDPLHRRLPT</sequence>
<feature type="region of interest" description="Disordered" evidence="2">
    <location>
        <begin position="104"/>
        <end position="126"/>
    </location>
</feature>
<name>A0AA36IWC3_9DINO</name>
<feature type="compositionally biased region" description="Basic and acidic residues" evidence="2">
    <location>
        <begin position="1373"/>
        <end position="1405"/>
    </location>
</feature>
<evidence type="ECO:0000256" key="1">
    <source>
        <dbReference type="SAM" id="Coils"/>
    </source>
</evidence>
<feature type="coiled-coil region" evidence="1">
    <location>
        <begin position="302"/>
        <end position="329"/>
    </location>
</feature>
<accession>A0AA36IWC3</accession>
<evidence type="ECO:0000256" key="2">
    <source>
        <dbReference type="SAM" id="MobiDB-lite"/>
    </source>
</evidence>
<feature type="region of interest" description="Disordered" evidence="2">
    <location>
        <begin position="1"/>
        <end position="30"/>
    </location>
</feature>
<feature type="compositionally biased region" description="Gly residues" evidence="2">
    <location>
        <begin position="20"/>
        <end position="30"/>
    </location>
</feature>
<keyword evidence="1" id="KW-0175">Coiled coil</keyword>
<dbReference type="EMBL" id="CAUJNA010002746">
    <property type="protein sequence ID" value="CAJ1394095.1"/>
    <property type="molecule type" value="Genomic_DNA"/>
</dbReference>
<evidence type="ECO:0000313" key="4">
    <source>
        <dbReference type="Proteomes" id="UP001178507"/>
    </source>
</evidence>
<feature type="region of interest" description="Disordered" evidence="2">
    <location>
        <begin position="1336"/>
        <end position="1405"/>
    </location>
</feature>
<feature type="region of interest" description="Disordered" evidence="2">
    <location>
        <begin position="146"/>
        <end position="185"/>
    </location>
</feature>
<dbReference type="Proteomes" id="UP001178507">
    <property type="component" value="Unassembled WGS sequence"/>
</dbReference>